<dbReference type="SUPFAM" id="SSF48576">
    <property type="entry name" value="Terpenoid synthases"/>
    <property type="match status" value="1"/>
</dbReference>
<dbReference type="InterPro" id="IPR008949">
    <property type="entry name" value="Isoprenoid_synthase_dom_sf"/>
</dbReference>
<protein>
    <recommendedName>
        <fullName evidence="4">Farnesyl diphosphate synthase</fullName>
        <ecNumber evidence="3">2.5.1.10</ecNumber>
    </recommendedName>
    <alternativeName>
        <fullName evidence="10">(2E,6E)-farnesyl diphosphate synthase</fullName>
    </alternativeName>
    <alternativeName>
        <fullName evidence="9">Geranyltranstransferase</fullName>
    </alternativeName>
</protein>
<dbReference type="PANTHER" id="PTHR43281:SF1">
    <property type="entry name" value="FARNESYL DIPHOSPHATE SYNTHASE"/>
    <property type="match status" value="1"/>
</dbReference>
<evidence type="ECO:0000256" key="4">
    <source>
        <dbReference type="ARBA" id="ARBA00015100"/>
    </source>
</evidence>
<evidence type="ECO:0000256" key="3">
    <source>
        <dbReference type="ARBA" id="ARBA00012439"/>
    </source>
</evidence>
<dbReference type="Gene3D" id="1.10.600.10">
    <property type="entry name" value="Farnesyl Diphosphate Synthase"/>
    <property type="match status" value="1"/>
</dbReference>
<comment type="cofactor">
    <cofactor evidence="1">
        <name>Mg(2+)</name>
        <dbReference type="ChEBI" id="CHEBI:18420"/>
    </cofactor>
</comment>
<proteinExistence type="inferred from homology"/>
<dbReference type="NCBIfam" id="NF045485">
    <property type="entry name" value="FPPsyn"/>
    <property type="match status" value="1"/>
</dbReference>
<evidence type="ECO:0000256" key="7">
    <source>
        <dbReference type="ARBA" id="ARBA00022842"/>
    </source>
</evidence>
<dbReference type="Proteomes" id="UP000198847">
    <property type="component" value="Unassembled WGS sequence"/>
</dbReference>
<dbReference type="SFLD" id="SFLDG01017">
    <property type="entry name" value="Polyprenyl_Transferase_Like"/>
    <property type="match status" value="1"/>
</dbReference>
<dbReference type="CDD" id="cd00685">
    <property type="entry name" value="Trans_IPPS_HT"/>
    <property type="match status" value="1"/>
</dbReference>
<evidence type="ECO:0000256" key="2">
    <source>
        <dbReference type="ARBA" id="ARBA00006706"/>
    </source>
</evidence>
<dbReference type="STRING" id="112903.SAMN04490178_10183"/>
<dbReference type="EC" id="2.5.1.10" evidence="3"/>
<accession>A0A1H8NFM0</accession>
<dbReference type="GO" id="GO:0016114">
    <property type="term" value="P:terpenoid biosynthetic process"/>
    <property type="evidence" value="ECO:0007669"/>
    <property type="project" value="UniProtKB-ARBA"/>
</dbReference>
<keyword evidence="8" id="KW-0414">Isoprene biosynthesis</keyword>
<keyword evidence="5 12" id="KW-0808">Transferase</keyword>
<dbReference type="GO" id="GO:0004337">
    <property type="term" value="F:(2E,6E)-farnesyl diphosphate synthase activity"/>
    <property type="evidence" value="ECO:0007669"/>
    <property type="project" value="UniProtKB-EC"/>
</dbReference>
<evidence type="ECO:0000256" key="12">
    <source>
        <dbReference type="RuleBase" id="RU004466"/>
    </source>
</evidence>
<dbReference type="EMBL" id="FODY01000001">
    <property type="protein sequence ID" value="SEO28531.1"/>
    <property type="molecule type" value="Genomic_DNA"/>
</dbReference>
<dbReference type="GO" id="GO:0046872">
    <property type="term" value="F:metal ion binding"/>
    <property type="evidence" value="ECO:0007669"/>
    <property type="project" value="UniProtKB-KW"/>
</dbReference>
<dbReference type="PROSITE" id="PS00444">
    <property type="entry name" value="POLYPRENYL_SYNTHASE_2"/>
    <property type="match status" value="1"/>
</dbReference>
<keyword evidence="7" id="KW-0460">Magnesium</keyword>
<evidence type="ECO:0000256" key="6">
    <source>
        <dbReference type="ARBA" id="ARBA00022723"/>
    </source>
</evidence>
<dbReference type="SFLD" id="SFLDS00005">
    <property type="entry name" value="Isoprenoid_Synthase_Type_I"/>
    <property type="match status" value="1"/>
</dbReference>
<dbReference type="InterPro" id="IPR033749">
    <property type="entry name" value="Polyprenyl_synt_CS"/>
</dbReference>
<dbReference type="FunFam" id="1.10.600.10:FF:000001">
    <property type="entry name" value="Geranylgeranyl diphosphate synthase"/>
    <property type="match status" value="1"/>
</dbReference>
<comment type="catalytic activity">
    <reaction evidence="11">
        <text>isopentenyl diphosphate + (2E)-geranyl diphosphate = (2E,6E)-farnesyl diphosphate + diphosphate</text>
        <dbReference type="Rhea" id="RHEA:19361"/>
        <dbReference type="ChEBI" id="CHEBI:33019"/>
        <dbReference type="ChEBI" id="CHEBI:58057"/>
        <dbReference type="ChEBI" id="CHEBI:128769"/>
        <dbReference type="ChEBI" id="CHEBI:175763"/>
        <dbReference type="EC" id="2.5.1.10"/>
    </reaction>
</comment>
<evidence type="ECO:0000256" key="9">
    <source>
        <dbReference type="ARBA" id="ARBA00032380"/>
    </source>
</evidence>
<reference evidence="13 14" key="1">
    <citation type="submission" date="2016-10" db="EMBL/GenBank/DDBJ databases">
        <authorList>
            <person name="de Groot N.N."/>
        </authorList>
    </citation>
    <scope>NUCLEOTIDE SEQUENCE [LARGE SCALE GENOMIC DNA]</scope>
    <source>
        <strain evidence="13 14">DSM 13305</strain>
    </source>
</reference>
<dbReference type="InterPro" id="IPR053378">
    <property type="entry name" value="Prenyl_diphosphate_synthase"/>
</dbReference>
<dbReference type="PROSITE" id="PS00723">
    <property type="entry name" value="POLYPRENYL_SYNTHASE_1"/>
    <property type="match status" value="1"/>
</dbReference>
<keyword evidence="14" id="KW-1185">Reference proteome</keyword>
<dbReference type="AlphaFoldDB" id="A0A1H8NFM0"/>
<evidence type="ECO:0000313" key="13">
    <source>
        <dbReference type="EMBL" id="SEO28531.1"/>
    </source>
</evidence>
<dbReference type="OrthoDB" id="9805316at2"/>
<evidence type="ECO:0000256" key="1">
    <source>
        <dbReference type="ARBA" id="ARBA00001946"/>
    </source>
</evidence>
<dbReference type="Pfam" id="PF00348">
    <property type="entry name" value="polyprenyl_synt"/>
    <property type="match status" value="1"/>
</dbReference>
<organism evidence="13 14">
    <name type="scientific">Propionispora vibrioides</name>
    <dbReference type="NCBI Taxonomy" id="112903"/>
    <lineage>
        <taxon>Bacteria</taxon>
        <taxon>Bacillati</taxon>
        <taxon>Bacillota</taxon>
        <taxon>Negativicutes</taxon>
        <taxon>Selenomonadales</taxon>
        <taxon>Sporomusaceae</taxon>
        <taxon>Propionispora</taxon>
    </lineage>
</organism>
<dbReference type="GO" id="GO:0005737">
    <property type="term" value="C:cytoplasm"/>
    <property type="evidence" value="ECO:0007669"/>
    <property type="project" value="UniProtKB-ARBA"/>
</dbReference>
<comment type="similarity">
    <text evidence="2 12">Belongs to the FPP/GGPP synthase family.</text>
</comment>
<keyword evidence="6" id="KW-0479">Metal-binding</keyword>
<gene>
    <name evidence="13" type="ORF">SAMN04490178_10183</name>
</gene>
<dbReference type="RefSeq" id="WP_091743416.1">
    <property type="nucleotide sequence ID" value="NZ_FODY01000001.1"/>
</dbReference>
<dbReference type="InterPro" id="IPR000092">
    <property type="entry name" value="Polyprenyl_synt"/>
</dbReference>
<sequence>MLRKYIQEKSALIDLALEEFIPEYNGYPAKVFEAMRYSLLAGGKRLRPVLLMAAADAVGGQGARYRHVACGLEMIHTYSLIHDDLPSMDNDDYRRGKLTNHKVFGEAIALLAGDGLLTAAFEIMLAQPEVAPAVLLQVVREIASSAGATGMIGGQTVDLLSEGKMIDIATLTYMHQAKTGALFKAALRAGAMLANAQTWQVDALTTYAEEFGLTFQITDDILDVTGDQAKIGKPIGSDEKNQKATYVSLYSLAEAQSMAEAAGQRALSALDKFGPEADILRLMVRYVLTREN</sequence>
<evidence type="ECO:0000256" key="11">
    <source>
        <dbReference type="ARBA" id="ARBA00049399"/>
    </source>
</evidence>
<evidence type="ECO:0000313" key="14">
    <source>
        <dbReference type="Proteomes" id="UP000198847"/>
    </source>
</evidence>
<dbReference type="PANTHER" id="PTHR43281">
    <property type="entry name" value="FARNESYL DIPHOSPHATE SYNTHASE"/>
    <property type="match status" value="1"/>
</dbReference>
<evidence type="ECO:0000256" key="5">
    <source>
        <dbReference type="ARBA" id="ARBA00022679"/>
    </source>
</evidence>
<evidence type="ECO:0000256" key="10">
    <source>
        <dbReference type="ARBA" id="ARBA00032873"/>
    </source>
</evidence>
<evidence type="ECO:0000256" key="8">
    <source>
        <dbReference type="ARBA" id="ARBA00023229"/>
    </source>
</evidence>
<name>A0A1H8NFM0_9FIRM</name>